<dbReference type="Proteomes" id="UP001157418">
    <property type="component" value="Unassembled WGS sequence"/>
</dbReference>
<comment type="caution">
    <text evidence="2">The sequence shown here is derived from an EMBL/GenBank/DDBJ whole genome shotgun (WGS) entry which is preliminary data.</text>
</comment>
<organism evidence="2 3">
    <name type="scientific">Lactuca virosa</name>
    <dbReference type="NCBI Taxonomy" id="75947"/>
    <lineage>
        <taxon>Eukaryota</taxon>
        <taxon>Viridiplantae</taxon>
        <taxon>Streptophyta</taxon>
        <taxon>Embryophyta</taxon>
        <taxon>Tracheophyta</taxon>
        <taxon>Spermatophyta</taxon>
        <taxon>Magnoliopsida</taxon>
        <taxon>eudicotyledons</taxon>
        <taxon>Gunneridae</taxon>
        <taxon>Pentapetalae</taxon>
        <taxon>asterids</taxon>
        <taxon>campanulids</taxon>
        <taxon>Asterales</taxon>
        <taxon>Asteraceae</taxon>
        <taxon>Cichorioideae</taxon>
        <taxon>Cichorieae</taxon>
        <taxon>Lactucinae</taxon>
        <taxon>Lactuca</taxon>
    </lineage>
</organism>
<keyword evidence="3" id="KW-1185">Reference proteome</keyword>
<accession>A0AAU9N0B7</accession>
<protein>
    <recommendedName>
        <fullName evidence="1">Reverse transcriptase zinc-binding domain-containing protein</fullName>
    </recommendedName>
</protein>
<proteinExistence type="predicted"/>
<dbReference type="AlphaFoldDB" id="A0AAU9N0B7"/>
<dbReference type="Pfam" id="PF13966">
    <property type="entry name" value="zf-RVT"/>
    <property type="match status" value="1"/>
</dbReference>
<reference evidence="2 3" key="1">
    <citation type="submission" date="2022-01" db="EMBL/GenBank/DDBJ databases">
        <authorList>
            <person name="Xiong W."/>
            <person name="Schranz E."/>
        </authorList>
    </citation>
    <scope>NUCLEOTIDE SEQUENCE [LARGE SCALE GENOMIC DNA]</scope>
</reference>
<evidence type="ECO:0000313" key="3">
    <source>
        <dbReference type="Proteomes" id="UP001157418"/>
    </source>
</evidence>
<evidence type="ECO:0000259" key="1">
    <source>
        <dbReference type="Pfam" id="PF13966"/>
    </source>
</evidence>
<gene>
    <name evidence="2" type="ORF">LVIROSA_LOCUS20363</name>
</gene>
<dbReference type="EMBL" id="CAKMRJ010003334">
    <property type="protein sequence ID" value="CAH1433793.1"/>
    <property type="molecule type" value="Genomic_DNA"/>
</dbReference>
<dbReference type="InterPro" id="IPR026960">
    <property type="entry name" value="RVT-Znf"/>
</dbReference>
<name>A0AAU9N0B7_9ASTR</name>
<sequence length="112" mass="12263">MRKKIASKLSPSPSCASTGFVFKWNKVSPNKVNCFIWRALQKNIPSAVALRSRGIDLTTITCGACINESECADHILLLCPFARSVTDKILSWCGVQHNSFTSVGELLEYANG</sequence>
<feature type="domain" description="Reverse transcriptase zinc-binding" evidence="1">
    <location>
        <begin position="22"/>
        <end position="84"/>
    </location>
</feature>
<evidence type="ECO:0000313" key="2">
    <source>
        <dbReference type="EMBL" id="CAH1433793.1"/>
    </source>
</evidence>